<sequence length="265" mass="30326">MQFKINEDGTGVIEKILERRNHISRKAPKVKGASYRGERLEQIVSANVDNFFIVTSIKKPQFNNRSVDRLLVIAESSKVQPYLIINKIDLDKNNISEKYFDLYHSLGYDVFLTSATKKDEVFLQLEQVLQSKVNMFWGHSGVGKSTILNIIYPELNLKVKDISSYSGKGTHTTVTVRMDKVGNNTFIIDTPGIREVDPYGISKENLSHYFVEFSPYINECRFNTCTHHHEPGCAVIKGVKNKLISGERYQSYLNILDSVEDDLYF</sequence>
<dbReference type="InterPro" id="IPR030378">
    <property type="entry name" value="G_CP_dom"/>
</dbReference>
<evidence type="ECO:0000259" key="4">
    <source>
        <dbReference type="PROSITE" id="PS51721"/>
    </source>
</evidence>
<gene>
    <name evidence="5" type="ORF">ASZ90_004061</name>
</gene>
<dbReference type="Gene3D" id="3.40.50.300">
    <property type="entry name" value="P-loop containing nucleotide triphosphate hydrolases"/>
    <property type="match status" value="1"/>
</dbReference>
<dbReference type="PANTHER" id="PTHR32120:SF11">
    <property type="entry name" value="SMALL RIBOSOMAL SUBUNIT BIOGENESIS GTPASE RSGA 1, MITOCHONDRIAL-RELATED"/>
    <property type="match status" value="1"/>
</dbReference>
<organism evidence="5">
    <name type="scientific">hydrocarbon metagenome</name>
    <dbReference type="NCBI Taxonomy" id="938273"/>
    <lineage>
        <taxon>unclassified sequences</taxon>
        <taxon>metagenomes</taxon>
        <taxon>ecological metagenomes</taxon>
    </lineage>
</organism>
<reference evidence="5" key="1">
    <citation type="journal article" date="2015" name="Proc. Natl. Acad. Sci. U.S.A.">
        <title>Networks of energetic and metabolic interactions define dynamics in microbial communities.</title>
        <authorList>
            <person name="Embree M."/>
            <person name="Liu J.K."/>
            <person name="Al-Bassam M.M."/>
            <person name="Zengler K."/>
        </authorList>
    </citation>
    <scope>NUCLEOTIDE SEQUENCE</scope>
</reference>
<dbReference type="NCBIfam" id="TIGR00157">
    <property type="entry name" value="ribosome small subunit-dependent GTPase A"/>
    <property type="match status" value="1"/>
</dbReference>
<dbReference type="PANTHER" id="PTHR32120">
    <property type="entry name" value="SMALL RIBOSOMAL SUBUNIT BIOGENESIS GTPASE RSGA"/>
    <property type="match status" value="1"/>
</dbReference>
<dbReference type="GO" id="GO:0003924">
    <property type="term" value="F:GTPase activity"/>
    <property type="evidence" value="ECO:0007669"/>
    <property type="project" value="InterPro"/>
</dbReference>
<evidence type="ECO:0000256" key="2">
    <source>
        <dbReference type="ARBA" id="ARBA00023134"/>
    </source>
</evidence>
<dbReference type="CDD" id="cd01854">
    <property type="entry name" value="YjeQ_EngC"/>
    <property type="match status" value="1"/>
</dbReference>
<dbReference type="InterPro" id="IPR010914">
    <property type="entry name" value="RsgA_GTPase_dom"/>
</dbReference>
<protein>
    <submittedName>
        <fullName evidence="5">Ribosome small subunit-stimulated gtpase engc</fullName>
    </submittedName>
</protein>
<accession>A0A0W8FZ89</accession>
<dbReference type="InterPro" id="IPR004881">
    <property type="entry name" value="Ribosome_biogen_GTPase_RsgA"/>
</dbReference>
<dbReference type="PROSITE" id="PS50936">
    <property type="entry name" value="ENGC_GTPASE"/>
    <property type="match status" value="1"/>
</dbReference>
<dbReference type="Gene3D" id="1.10.40.50">
    <property type="entry name" value="Probable gtpase engc, domain 3"/>
    <property type="match status" value="1"/>
</dbReference>
<name>A0A0W8FZ89_9ZZZZ</name>
<dbReference type="PROSITE" id="PS51721">
    <property type="entry name" value="G_CP"/>
    <property type="match status" value="1"/>
</dbReference>
<dbReference type="EMBL" id="LNQE01000534">
    <property type="protein sequence ID" value="KUG26105.1"/>
    <property type="molecule type" value="Genomic_DNA"/>
</dbReference>
<feature type="domain" description="CP-type G" evidence="4">
    <location>
        <begin position="37"/>
        <end position="196"/>
    </location>
</feature>
<evidence type="ECO:0000259" key="3">
    <source>
        <dbReference type="PROSITE" id="PS50936"/>
    </source>
</evidence>
<dbReference type="GO" id="GO:0005525">
    <property type="term" value="F:GTP binding"/>
    <property type="evidence" value="ECO:0007669"/>
    <property type="project" value="UniProtKB-KW"/>
</dbReference>
<dbReference type="HAMAP" id="MF_01820">
    <property type="entry name" value="GTPase_RsgA"/>
    <property type="match status" value="1"/>
</dbReference>
<dbReference type="InterPro" id="IPR027417">
    <property type="entry name" value="P-loop_NTPase"/>
</dbReference>
<comment type="caution">
    <text evidence="5">The sequence shown here is derived from an EMBL/GenBank/DDBJ whole genome shotgun (WGS) entry which is preliminary data.</text>
</comment>
<keyword evidence="1" id="KW-0547">Nucleotide-binding</keyword>
<dbReference type="AlphaFoldDB" id="A0A0W8FZ89"/>
<keyword evidence="2" id="KW-0342">GTP-binding</keyword>
<evidence type="ECO:0000256" key="1">
    <source>
        <dbReference type="ARBA" id="ARBA00022741"/>
    </source>
</evidence>
<feature type="domain" description="EngC GTPase" evidence="3">
    <location>
        <begin position="46"/>
        <end position="194"/>
    </location>
</feature>
<proteinExistence type="inferred from homology"/>
<dbReference type="Pfam" id="PF03193">
    <property type="entry name" value="RsgA_GTPase"/>
    <property type="match status" value="1"/>
</dbReference>
<evidence type="ECO:0000313" key="5">
    <source>
        <dbReference type="EMBL" id="KUG26105.1"/>
    </source>
</evidence>
<dbReference type="SUPFAM" id="SSF52540">
    <property type="entry name" value="P-loop containing nucleoside triphosphate hydrolases"/>
    <property type="match status" value="1"/>
</dbReference>